<evidence type="ECO:0000313" key="1">
    <source>
        <dbReference type="EMBL" id="EIJ29631.1"/>
    </source>
</evidence>
<keyword evidence="2" id="KW-1185">Reference proteome</keyword>
<name>A0ABP2NWB6_HAEPA</name>
<evidence type="ECO:0008006" key="3">
    <source>
        <dbReference type="Google" id="ProtNLM"/>
    </source>
</evidence>
<reference evidence="1 2" key="1">
    <citation type="submission" date="2012-04" db="EMBL/GenBank/DDBJ databases">
        <authorList>
            <person name="Durkin A.S."/>
            <person name="McCorrison J."/>
            <person name="Torralba M."/>
            <person name="Gillis M."/>
            <person name="Methe B."/>
            <person name="Sutton G."/>
            <person name="Nelson K.E."/>
        </authorList>
    </citation>
    <scope>NUCLEOTIDE SEQUENCE [LARGE SCALE GENOMIC DNA]</scope>
    <source>
        <strain evidence="1 2">HK2019</strain>
    </source>
</reference>
<sequence length="228" mass="26236">MKLQTPQIQEKMTALLEQFNNQKETLIMIDRELAALHTQQAKNNATIAAVKSEYEQEAAAIKAKFEQSHALALDDYTLIQKAKAELKARLDFFTATGEELEEKIYQKSEQVFTAKTQLLATRKHLIFSYGEALVNEFIKQHIDQITLFRSLIVNGIEYDPITEKDGKDVFNEMLIKKLSGFDNSLPDEFKLPTLNLQQDWKPKTPTQKHVDSFKPQADKGFKRLLNNF</sequence>
<organism evidence="1 2">
    <name type="scientific">Haemophilus parainfluenzae HK2019</name>
    <dbReference type="NCBI Taxonomy" id="1095746"/>
    <lineage>
        <taxon>Bacteria</taxon>
        <taxon>Pseudomonadati</taxon>
        <taxon>Pseudomonadota</taxon>
        <taxon>Gammaproteobacteria</taxon>
        <taxon>Pasteurellales</taxon>
        <taxon>Pasteurellaceae</taxon>
        <taxon>Haemophilus</taxon>
    </lineage>
</organism>
<evidence type="ECO:0000313" key="2">
    <source>
        <dbReference type="Proteomes" id="UP000003778"/>
    </source>
</evidence>
<protein>
    <recommendedName>
        <fullName evidence="3">Phage minor structural protein GP20</fullName>
    </recommendedName>
</protein>
<dbReference type="Proteomes" id="UP000003778">
    <property type="component" value="Unassembled WGS sequence"/>
</dbReference>
<proteinExistence type="predicted"/>
<dbReference type="EMBL" id="AJTC01000031">
    <property type="protein sequence ID" value="EIJ29631.1"/>
    <property type="molecule type" value="Genomic_DNA"/>
</dbReference>
<comment type="caution">
    <text evidence="1">The sequence shown here is derived from an EMBL/GenBank/DDBJ whole genome shotgun (WGS) entry which is preliminary data.</text>
</comment>
<gene>
    <name evidence="1" type="ORF">HMPREF1119_0712</name>
</gene>
<accession>A0ABP2NWB6</accession>
<dbReference type="RefSeq" id="WP_005699803.1">
    <property type="nucleotide sequence ID" value="NZ_AJTC01000031.1"/>
</dbReference>